<dbReference type="SUPFAM" id="SSF56214">
    <property type="entry name" value="4'-phosphopantetheinyl transferase"/>
    <property type="match status" value="2"/>
</dbReference>
<sequence>MLWLSSPDQSAAALPTVWLVATDHRPATLAERSALRRGLARTILATQFNLEPDAVRIEHEPGGRPVIAAPFGSGLHISLATRAGLVALALAHGPVGVDVEQVDLTAQPPLAALHPTEQAMLQALQPPARPLAFAQLWSAKEAYVKALGTGFRRPPESFEVRLIGLGGFAVEDPERPGEPVLGSSRIIKNGGHETMAAAFIQLA</sequence>
<evidence type="ECO:0000313" key="5">
    <source>
        <dbReference type="Proteomes" id="UP001254257"/>
    </source>
</evidence>
<proteinExistence type="inferred from homology"/>
<feature type="domain" description="4'-phosphopantetheinyl transferase" evidence="3">
    <location>
        <begin position="94"/>
        <end position="171"/>
    </location>
</feature>
<dbReference type="Proteomes" id="UP001254257">
    <property type="component" value="Unassembled WGS sequence"/>
</dbReference>
<comment type="similarity">
    <text evidence="1">Belongs to the P-Pant transferase superfamily. Gsp/Sfp/HetI/AcpT family.</text>
</comment>
<evidence type="ECO:0000256" key="2">
    <source>
        <dbReference type="ARBA" id="ARBA00022679"/>
    </source>
</evidence>
<evidence type="ECO:0000313" key="4">
    <source>
        <dbReference type="EMBL" id="MDU0340720.1"/>
    </source>
</evidence>
<dbReference type="PANTHER" id="PTHR12215">
    <property type="entry name" value="PHOSPHOPANTETHEINE TRANSFERASE"/>
    <property type="match status" value="1"/>
</dbReference>
<protein>
    <submittedName>
        <fullName evidence="4">4'-phosphopantetheinyl transferase superfamily protein</fullName>
    </submittedName>
</protein>
<dbReference type="Pfam" id="PF01648">
    <property type="entry name" value="ACPS"/>
    <property type="match status" value="1"/>
</dbReference>
<reference evidence="4 5" key="1">
    <citation type="submission" date="2023-09" db="EMBL/GenBank/DDBJ databases">
        <title>Whole genome shotgun sequencing (WGS) of Bosea sp. ZW T0_25, isolated from stored onions (Allium cepa).</title>
        <authorList>
            <person name="Stoll D.A."/>
            <person name="Huch M."/>
        </authorList>
    </citation>
    <scope>NUCLEOTIDE SEQUENCE [LARGE SCALE GENOMIC DNA]</scope>
    <source>
        <strain evidence="4 5">ZW T0_25</strain>
    </source>
</reference>
<dbReference type="InterPro" id="IPR050559">
    <property type="entry name" value="P-Pant_transferase_sf"/>
</dbReference>
<dbReference type="PANTHER" id="PTHR12215:SF10">
    <property type="entry name" value="L-AMINOADIPATE-SEMIALDEHYDE DEHYDROGENASE-PHOSPHOPANTETHEINYL TRANSFERASE"/>
    <property type="match status" value="1"/>
</dbReference>
<comment type="caution">
    <text evidence="4">The sequence shown here is derived from an EMBL/GenBank/DDBJ whole genome shotgun (WGS) entry which is preliminary data.</text>
</comment>
<gene>
    <name evidence="4" type="ORF">RKE40_12535</name>
</gene>
<keyword evidence="5" id="KW-1185">Reference proteome</keyword>
<dbReference type="GO" id="GO:0016740">
    <property type="term" value="F:transferase activity"/>
    <property type="evidence" value="ECO:0007669"/>
    <property type="project" value="UniProtKB-KW"/>
</dbReference>
<dbReference type="InterPro" id="IPR037143">
    <property type="entry name" value="4-PPantetheinyl_Trfase_dom_sf"/>
</dbReference>
<dbReference type="InterPro" id="IPR008278">
    <property type="entry name" value="4-PPantetheinyl_Trfase_dom"/>
</dbReference>
<evidence type="ECO:0000256" key="1">
    <source>
        <dbReference type="ARBA" id="ARBA00010990"/>
    </source>
</evidence>
<evidence type="ECO:0000259" key="3">
    <source>
        <dbReference type="Pfam" id="PF01648"/>
    </source>
</evidence>
<accession>A0ABU3S7G2</accession>
<dbReference type="EMBL" id="JAWDID010000016">
    <property type="protein sequence ID" value="MDU0340720.1"/>
    <property type="molecule type" value="Genomic_DNA"/>
</dbReference>
<name>A0ABU3S7G2_9HYPH</name>
<keyword evidence="2 4" id="KW-0808">Transferase</keyword>
<organism evidence="4 5">
    <name type="scientific">Bosea rubneri</name>
    <dbReference type="NCBI Taxonomy" id="3075434"/>
    <lineage>
        <taxon>Bacteria</taxon>
        <taxon>Pseudomonadati</taxon>
        <taxon>Pseudomonadota</taxon>
        <taxon>Alphaproteobacteria</taxon>
        <taxon>Hyphomicrobiales</taxon>
        <taxon>Boseaceae</taxon>
        <taxon>Bosea</taxon>
    </lineage>
</organism>
<dbReference type="Gene3D" id="3.90.470.20">
    <property type="entry name" value="4'-phosphopantetheinyl transferase domain"/>
    <property type="match status" value="1"/>
</dbReference>
<dbReference type="RefSeq" id="WP_316018580.1">
    <property type="nucleotide sequence ID" value="NZ_JAWDID010000016.1"/>
</dbReference>